<proteinExistence type="predicted"/>
<feature type="transmembrane region" description="Helical" evidence="1">
    <location>
        <begin position="41"/>
        <end position="61"/>
    </location>
</feature>
<keyword evidence="1" id="KW-0812">Transmembrane</keyword>
<dbReference type="EMBL" id="BNJQ01000039">
    <property type="protein sequence ID" value="GHP12148.1"/>
    <property type="molecule type" value="Genomic_DNA"/>
</dbReference>
<reference evidence="2" key="1">
    <citation type="submission" date="2020-10" db="EMBL/GenBank/DDBJ databases">
        <title>Unveiling of a novel bifunctional photoreceptor, Dualchrome1, isolated from a cosmopolitan green alga.</title>
        <authorList>
            <person name="Suzuki S."/>
            <person name="Kawachi M."/>
        </authorList>
    </citation>
    <scope>NUCLEOTIDE SEQUENCE</scope>
    <source>
        <strain evidence="2">NIES 2893</strain>
    </source>
</reference>
<comment type="caution">
    <text evidence="2">The sequence shown here is derived from an EMBL/GenBank/DDBJ whole genome shotgun (WGS) entry which is preliminary data.</text>
</comment>
<dbReference type="AlphaFoldDB" id="A0A830HYR3"/>
<dbReference type="Proteomes" id="UP000660262">
    <property type="component" value="Unassembled WGS sequence"/>
</dbReference>
<feature type="transmembrane region" description="Helical" evidence="1">
    <location>
        <begin position="67"/>
        <end position="87"/>
    </location>
</feature>
<name>A0A830HYR3_9CHLO</name>
<sequence length="186" mass="20737">MQIVIKLTTRAFQFPTPETASMFFFQLGTVRTVGFENLVESLVALGCVSILSVIWSLGGYYKSGTGLGVYFLCCMGLVAATLPHFAYANQMRVFAVAERMRNGGFTRKGPIYHKVKDDNEKRGYRLERIQFPKPVYAGGLLPKYWGKLPGALGAQSPRFDVDHGGTAERPVKAGRPPMNFLEKRDY</sequence>
<evidence type="ECO:0000313" key="2">
    <source>
        <dbReference type="EMBL" id="GHP12148.1"/>
    </source>
</evidence>
<evidence type="ECO:0000256" key="1">
    <source>
        <dbReference type="SAM" id="Phobius"/>
    </source>
</evidence>
<protein>
    <submittedName>
        <fullName evidence="2">Uncharacterized protein</fullName>
    </submittedName>
</protein>
<gene>
    <name evidence="2" type="ORF">PPROV_001087600</name>
</gene>
<organism evidence="2 3">
    <name type="scientific">Pycnococcus provasolii</name>
    <dbReference type="NCBI Taxonomy" id="41880"/>
    <lineage>
        <taxon>Eukaryota</taxon>
        <taxon>Viridiplantae</taxon>
        <taxon>Chlorophyta</taxon>
        <taxon>Pseudoscourfieldiophyceae</taxon>
        <taxon>Pseudoscourfieldiales</taxon>
        <taxon>Pycnococcaceae</taxon>
        <taxon>Pycnococcus</taxon>
    </lineage>
</organism>
<keyword evidence="3" id="KW-1185">Reference proteome</keyword>
<evidence type="ECO:0000313" key="3">
    <source>
        <dbReference type="Proteomes" id="UP000660262"/>
    </source>
</evidence>
<keyword evidence="1" id="KW-1133">Transmembrane helix</keyword>
<keyword evidence="1" id="KW-0472">Membrane</keyword>
<accession>A0A830HYR3</accession>